<evidence type="ECO:0000256" key="2">
    <source>
        <dbReference type="ARBA" id="ARBA00023136"/>
    </source>
</evidence>
<evidence type="ECO:0000259" key="6">
    <source>
        <dbReference type="PROSITE" id="PS51123"/>
    </source>
</evidence>
<keyword evidence="2 3" id="KW-0472">Membrane</keyword>
<evidence type="ECO:0000256" key="4">
    <source>
        <dbReference type="SAM" id="MobiDB-lite"/>
    </source>
</evidence>
<accession>A0A4U1IGZ6</accession>
<dbReference type="InterPro" id="IPR036737">
    <property type="entry name" value="OmpA-like_sf"/>
</dbReference>
<dbReference type="PROSITE" id="PS51123">
    <property type="entry name" value="OMPA_2"/>
    <property type="match status" value="1"/>
</dbReference>
<dbReference type="SUPFAM" id="SSF103088">
    <property type="entry name" value="OmpA-like"/>
    <property type="match status" value="1"/>
</dbReference>
<feature type="compositionally biased region" description="Pro residues" evidence="4">
    <location>
        <begin position="57"/>
        <end position="73"/>
    </location>
</feature>
<comment type="caution">
    <text evidence="7">The sequence shown here is derived from an EMBL/GenBank/DDBJ whole genome shotgun (WGS) entry which is preliminary data.</text>
</comment>
<dbReference type="Proteomes" id="UP000309215">
    <property type="component" value="Unassembled WGS sequence"/>
</dbReference>
<dbReference type="OrthoDB" id="9805566at2"/>
<reference evidence="7 8" key="1">
    <citation type="submission" date="2019-04" db="EMBL/GenBank/DDBJ databases">
        <authorList>
            <person name="Li Y."/>
            <person name="Wang J."/>
        </authorList>
    </citation>
    <scope>NUCLEOTIDE SEQUENCE [LARGE SCALE GENOMIC DNA]</scope>
    <source>
        <strain evidence="7 8">DSM 14668</strain>
    </source>
</reference>
<gene>
    <name evidence="7" type="ORF">E8A74_50180</name>
</gene>
<dbReference type="EMBL" id="SSMQ01000132">
    <property type="protein sequence ID" value="TKC92991.1"/>
    <property type="molecule type" value="Genomic_DNA"/>
</dbReference>
<evidence type="ECO:0000256" key="3">
    <source>
        <dbReference type="PROSITE-ProRule" id="PRU00473"/>
    </source>
</evidence>
<evidence type="ECO:0000313" key="7">
    <source>
        <dbReference type="EMBL" id="TKC92991.1"/>
    </source>
</evidence>
<dbReference type="PRINTS" id="PR01021">
    <property type="entry name" value="OMPADOMAIN"/>
</dbReference>
<comment type="subcellular location">
    <subcellularLocation>
        <location evidence="1">Cell outer membrane</location>
    </subcellularLocation>
</comment>
<dbReference type="PANTHER" id="PTHR30329">
    <property type="entry name" value="STATOR ELEMENT OF FLAGELLAR MOTOR COMPLEX"/>
    <property type="match status" value="1"/>
</dbReference>
<keyword evidence="8" id="KW-1185">Reference proteome</keyword>
<name>A0A4U1IGZ6_9BACT</name>
<dbReference type="InterPro" id="IPR050330">
    <property type="entry name" value="Bact_OuterMem_StrucFunc"/>
</dbReference>
<dbReference type="CDD" id="cd07185">
    <property type="entry name" value="OmpA_C-like"/>
    <property type="match status" value="1"/>
</dbReference>
<dbReference type="AlphaFoldDB" id="A0A4U1IGZ6"/>
<dbReference type="PROSITE" id="PS51257">
    <property type="entry name" value="PROKAR_LIPOPROTEIN"/>
    <property type="match status" value="1"/>
</dbReference>
<dbReference type="InterPro" id="IPR006664">
    <property type="entry name" value="OMP_bac"/>
</dbReference>
<feature type="signal peptide" evidence="5">
    <location>
        <begin position="1"/>
        <end position="25"/>
    </location>
</feature>
<feature type="region of interest" description="Disordered" evidence="4">
    <location>
        <begin position="25"/>
        <end position="89"/>
    </location>
</feature>
<proteinExistence type="predicted"/>
<dbReference type="InterPro" id="IPR006665">
    <property type="entry name" value="OmpA-like"/>
</dbReference>
<evidence type="ECO:0000256" key="5">
    <source>
        <dbReference type="SAM" id="SignalP"/>
    </source>
</evidence>
<evidence type="ECO:0000256" key="1">
    <source>
        <dbReference type="ARBA" id="ARBA00004442"/>
    </source>
</evidence>
<dbReference type="PANTHER" id="PTHR30329:SF20">
    <property type="entry name" value="EXPORTED PROTEIN"/>
    <property type="match status" value="1"/>
</dbReference>
<protein>
    <submittedName>
        <fullName evidence="7">OmpA family protein</fullName>
    </submittedName>
</protein>
<sequence length="235" mass="24394">MVPFVRSPRSFASLLVLAALGSACGATTPPPEPAPSPVILTDTPTAPPAPVAAAEEPPAPEPEPAPPPAPEPRNPAEILAPSPWLAGPTSPDAFTLEGGRLLVKEPIEFDTGKDSLKATSGPALDFVAAFLQAKPEITLFRIEGHSDSQGNATMNLELSGRRALSLARALAARGVDCKRLLPVGFGEVKPIADNRTAEGRKQNRRMEFVVAALKGRAVMGMPVDGGGRASGDPCF</sequence>
<dbReference type="GO" id="GO:0009279">
    <property type="term" value="C:cell outer membrane"/>
    <property type="evidence" value="ECO:0007669"/>
    <property type="project" value="UniProtKB-SubCell"/>
</dbReference>
<feature type="domain" description="OmpA-like" evidence="6">
    <location>
        <begin position="97"/>
        <end position="214"/>
    </location>
</feature>
<keyword evidence="5" id="KW-0732">Signal</keyword>
<dbReference type="Gene3D" id="3.30.1330.60">
    <property type="entry name" value="OmpA-like domain"/>
    <property type="match status" value="1"/>
</dbReference>
<evidence type="ECO:0000313" key="8">
    <source>
        <dbReference type="Proteomes" id="UP000309215"/>
    </source>
</evidence>
<feature type="chain" id="PRO_5020690413" evidence="5">
    <location>
        <begin position="26"/>
        <end position="235"/>
    </location>
</feature>
<organism evidence="7 8">
    <name type="scientific">Polyangium fumosum</name>
    <dbReference type="NCBI Taxonomy" id="889272"/>
    <lineage>
        <taxon>Bacteria</taxon>
        <taxon>Pseudomonadati</taxon>
        <taxon>Myxococcota</taxon>
        <taxon>Polyangia</taxon>
        <taxon>Polyangiales</taxon>
        <taxon>Polyangiaceae</taxon>
        <taxon>Polyangium</taxon>
    </lineage>
</organism>
<dbReference type="Pfam" id="PF00691">
    <property type="entry name" value="OmpA"/>
    <property type="match status" value="1"/>
</dbReference>